<reference evidence="12" key="1">
    <citation type="journal article" date="2013" name="Nature">
        <title>Pan genome of the phytoplankton Emiliania underpins its global distribution.</title>
        <authorList>
            <person name="Read B.A."/>
            <person name="Kegel J."/>
            <person name="Klute M.J."/>
            <person name="Kuo A."/>
            <person name="Lefebvre S.C."/>
            <person name="Maumus F."/>
            <person name="Mayer C."/>
            <person name="Miller J."/>
            <person name="Monier A."/>
            <person name="Salamov A."/>
            <person name="Young J."/>
            <person name="Aguilar M."/>
            <person name="Claverie J.M."/>
            <person name="Frickenhaus S."/>
            <person name="Gonzalez K."/>
            <person name="Herman E.K."/>
            <person name="Lin Y.C."/>
            <person name="Napier J."/>
            <person name="Ogata H."/>
            <person name="Sarno A.F."/>
            <person name="Shmutz J."/>
            <person name="Schroeder D."/>
            <person name="de Vargas C."/>
            <person name="Verret F."/>
            <person name="von Dassow P."/>
            <person name="Valentin K."/>
            <person name="Van de Peer Y."/>
            <person name="Wheeler G."/>
            <person name="Dacks J.B."/>
            <person name="Delwiche C.F."/>
            <person name="Dyhrman S.T."/>
            <person name="Glockner G."/>
            <person name="John U."/>
            <person name="Richards T."/>
            <person name="Worden A.Z."/>
            <person name="Zhang X."/>
            <person name="Grigoriev I.V."/>
            <person name="Allen A.E."/>
            <person name="Bidle K."/>
            <person name="Borodovsky M."/>
            <person name="Bowler C."/>
            <person name="Brownlee C."/>
            <person name="Cock J.M."/>
            <person name="Elias M."/>
            <person name="Gladyshev V.N."/>
            <person name="Groth M."/>
            <person name="Guda C."/>
            <person name="Hadaegh A."/>
            <person name="Iglesias-Rodriguez M.D."/>
            <person name="Jenkins J."/>
            <person name="Jones B.M."/>
            <person name="Lawson T."/>
            <person name="Leese F."/>
            <person name="Lindquist E."/>
            <person name="Lobanov A."/>
            <person name="Lomsadze A."/>
            <person name="Malik S.B."/>
            <person name="Marsh M.E."/>
            <person name="Mackinder L."/>
            <person name="Mock T."/>
            <person name="Mueller-Roeber B."/>
            <person name="Pagarete A."/>
            <person name="Parker M."/>
            <person name="Probert I."/>
            <person name="Quesneville H."/>
            <person name="Raines C."/>
            <person name="Rensing S.A."/>
            <person name="Riano-Pachon D.M."/>
            <person name="Richier S."/>
            <person name="Rokitta S."/>
            <person name="Shiraiwa Y."/>
            <person name="Soanes D.M."/>
            <person name="van der Giezen M."/>
            <person name="Wahlund T.M."/>
            <person name="Williams B."/>
            <person name="Wilson W."/>
            <person name="Wolfe G."/>
            <person name="Wurch L.L."/>
        </authorList>
    </citation>
    <scope>NUCLEOTIDE SEQUENCE</scope>
</reference>
<dbReference type="HOGENOM" id="CLU_023861_5_0_1"/>
<keyword evidence="4 8" id="KW-0418">Kinase</keyword>
<dbReference type="RefSeq" id="XP_005759473.1">
    <property type="nucleotide sequence ID" value="XM_005759416.1"/>
</dbReference>
<dbReference type="GO" id="GO:0005759">
    <property type="term" value="C:mitochondrial matrix"/>
    <property type="evidence" value="ECO:0007669"/>
    <property type="project" value="UniProtKB-SubCell"/>
</dbReference>
<proteinExistence type="inferred from homology"/>
<dbReference type="Proteomes" id="UP000013827">
    <property type="component" value="Unassembled WGS sequence"/>
</dbReference>
<evidence type="ECO:0000256" key="5">
    <source>
        <dbReference type="ARBA" id="ARBA00022840"/>
    </source>
</evidence>
<feature type="domain" description="Branched-chain alpha-ketoacid dehydrogenase kinase/Pyruvate dehydrogenase kinase N-terminal" evidence="10">
    <location>
        <begin position="74"/>
        <end position="241"/>
    </location>
</feature>
<keyword evidence="3 8" id="KW-0547">Nucleotide-binding</keyword>
<evidence type="ECO:0000256" key="2">
    <source>
        <dbReference type="ARBA" id="ARBA00022679"/>
    </source>
</evidence>
<dbReference type="Gene3D" id="3.30.565.10">
    <property type="entry name" value="Histidine kinase-like ATPase, C-terminal domain"/>
    <property type="match status" value="1"/>
</dbReference>
<dbReference type="AlphaFoldDB" id="A0A0D3I709"/>
<keyword evidence="5 8" id="KW-0067">ATP-binding</keyword>
<comment type="similarity">
    <text evidence="1 8">Belongs to the PDK/BCKDK protein kinase family.</text>
</comment>
<accession>A0A0D3I709</accession>
<organism evidence="11 12">
    <name type="scientific">Emiliania huxleyi (strain CCMP1516)</name>
    <dbReference type="NCBI Taxonomy" id="280463"/>
    <lineage>
        <taxon>Eukaryota</taxon>
        <taxon>Haptista</taxon>
        <taxon>Haptophyta</taxon>
        <taxon>Prymnesiophyceae</taxon>
        <taxon>Isochrysidales</taxon>
        <taxon>Noelaerhabdaceae</taxon>
        <taxon>Emiliania</taxon>
    </lineage>
</organism>
<dbReference type="OMA" id="LTPMEGY"/>
<evidence type="ECO:0000259" key="10">
    <source>
        <dbReference type="Pfam" id="PF10436"/>
    </source>
</evidence>
<dbReference type="PANTHER" id="PTHR11947">
    <property type="entry name" value="PYRUVATE DEHYDROGENASE KINASE"/>
    <property type="match status" value="1"/>
</dbReference>
<dbReference type="EC" id="2.7.11.-" evidence="8"/>
<dbReference type="GO" id="GO:0010906">
    <property type="term" value="P:regulation of glucose metabolic process"/>
    <property type="evidence" value="ECO:0007669"/>
    <property type="project" value="TreeGrafter"/>
</dbReference>
<dbReference type="Pfam" id="PF02518">
    <property type="entry name" value="HATPase_c"/>
    <property type="match status" value="1"/>
</dbReference>
<evidence type="ECO:0000313" key="12">
    <source>
        <dbReference type="Proteomes" id="UP000013827"/>
    </source>
</evidence>
<dbReference type="PaxDb" id="2903-EOD07044"/>
<dbReference type="GO" id="GO:0005524">
    <property type="term" value="F:ATP binding"/>
    <property type="evidence" value="ECO:0007669"/>
    <property type="project" value="UniProtKB-UniRule"/>
</dbReference>
<dbReference type="GO" id="GO:0004740">
    <property type="term" value="F:pyruvate dehydrogenase (acetyl-transferring) kinase activity"/>
    <property type="evidence" value="ECO:0007669"/>
    <property type="project" value="UniProtKB-EC"/>
</dbReference>
<dbReference type="InterPro" id="IPR036890">
    <property type="entry name" value="HATPase_C_sf"/>
</dbReference>
<dbReference type="Gene3D" id="1.20.140.20">
    <property type="entry name" value="Alpha-ketoacid/pyruvate dehydrogenase kinase, N-terminal domain"/>
    <property type="match status" value="1"/>
</dbReference>
<dbReference type="eggNOG" id="KOG0787">
    <property type="taxonomic scope" value="Eukaryota"/>
</dbReference>
<dbReference type="PANTHER" id="PTHR11947:SF3">
    <property type="entry name" value="[PYRUVATE DEHYDROGENASE (ACETYL-TRANSFERRING)] KINASE, MITOCHONDRIAL"/>
    <property type="match status" value="1"/>
</dbReference>
<keyword evidence="12" id="KW-1185">Reference proteome</keyword>
<dbReference type="KEGG" id="ehx:EMIHUDRAFT_461826"/>
<reference evidence="11" key="2">
    <citation type="submission" date="2024-10" db="UniProtKB">
        <authorList>
            <consortium name="EnsemblProtists"/>
        </authorList>
    </citation>
    <scope>IDENTIFICATION</scope>
</reference>
<dbReference type="InterPro" id="IPR039028">
    <property type="entry name" value="BCKD/PDK"/>
</dbReference>
<dbReference type="SUPFAM" id="SSF55874">
    <property type="entry name" value="ATPase domain of HSP90 chaperone/DNA topoisomerase II/histidine kinase"/>
    <property type="match status" value="1"/>
</dbReference>
<dbReference type="InterPro" id="IPR018955">
    <property type="entry name" value="BCDHK/PDK_N"/>
</dbReference>
<evidence type="ECO:0000313" key="11">
    <source>
        <dbReference type="EnsemblProtists" id="EOD07044"/>
    </source>
</evidence>
<keyword evidence="6 8" id="KW-0496">Mitochondrion</keyword>
<dbReference type="Pfam" id="PF10436">
    <property type="entry name" value="BCDHK_Adom3"/>
    <property type="match status" value="1"/>
</dbReference>
<dbReference type="STRING" id="2903.R1DE73"/>
<evidence type="ECO:0000256" key="8">
    <source>
        <dbReference type="RuleBase" id="RU366032"/>
    </source>
</evidence>
<comment type="subcellular location">
    <subcellularLocation>
        <location evidence="8">Mitochondrion matrix</location>
    </subcellularLocation>
</comment>
<name>A0A0D3I709_EMIH1</name>
<evidence type="ECO:0000259" key="9">
    <source>
        <dbReference type="Pfam" id="PF02518"/>
    </source>
</evidence>
<feature type="domain" description="Histidine kinase/HSP90-like ATPase" evidence="9">
    <location>
        <begin position="285"/>
        <end position="414"/>
    </location>
</feature>
<evidence type="ECO:0000256" key="3">
    <source>
        <dbReference type="ARBA" id="ARBA00022741"/>
    </source>
</evidence>
<evidence type="ECO:0000256" key="6">
    <source>
        <dbReference type="ARBA" id="ARBA00023128"/>
    </source>
</evidence>
<evidence type="ECO:0000256" key="4">
    <source>
        <dbReference type="ARBA" id="ARBA00022777"/>
    </source>
</evidence>
<keyword evidence="2 8" id="KW-0808">Transferase</keyword>
<protein>
    <recommendedName>
        <fullName evidence="8">Protein-serine/threonine kinase</fullName>
        <ecNumber evidence="8">2.7.11.-</ecNumber>
    </recommendedName>
</protein>
<dbReference type="SUPFAM" id="SSF69012">
    <property type="entry name" value="alpha-ketoacid dehydrogenase kinase, N-terminal domain"/>
    <property type="match status" value="1"/>
</dbReference>
<evidence type="ECO:0000256" key="7">
    <source>
        <dbReference type="ARBA" id="ARBA00048201"/>
    </source>
</evidence>
<dbReference type="GeneID" id="17253424"/>
<dbReference type="EnsemblProtists" id="EOD07044">
    <property type="protein sequence ID" value="EOD07044"/>
    <property type="gene ID" value="EMIHUDRAFT_461826"/>
</dbReference>
<evidence type="ECO:0000256" key="1">
    <source>
        <dbReference type="ARBA" id="ARBA00006155"/>
    </source>
</evidence>
<dbReference type="InterPro" id="IPR036784">
    <property type="entry name" value="AK/P_DHK_N_sf"/>
</dbReference>
<sequence length="467" mass="50363">MLPGLARPCFGAAPRQSLRRAARATRLLSASRDRHLSVAAPADLAHVAAAATTSAAASSSFDIDQLARQPMTSLSLNDLYRVASSPTDEQNLLNAQFVRRELPIRYAHRCAQLRNLPFGLAADERIEHAARTYEQQAEALFLHPKPVDASSKRSFDSLLRSSQPKLLEVPEHIGTALAARLHAEGGEADADADRTQQRVIDTHLDEFFLARIGQRFLIEHYLASSGSSGAEQRPGFSGIIQSRCSPFEVVEQAAAETFLLCSARLGVCPQIEVRGDRDASFTYVPKHIFFVASELLKNAAAATVDFHASRGGGGGLPPVRIVVACGENEMAIKVADEGGGIARSRLAEVWSYRGARLAGGFGLAARSDADELVRSPEASAGLGLPLARLHCKFFGGSLHLTPMEGYGTDSYAKLNRLGDDNCEDLPQAVRESYGMEAAEPSAAVNQWYARRGLQVGDLLYDAQARRG</sequence>
<dbReference type="InterPro" id="IPR003594">
    <property type="entry name" value="HATPase_dom"/>
</dbReference>
<comment type="catalytic activity">
    <reaction evidence="7">
        <text>L-seryl-[pyruvate dehydrogenase E1 alpha subunit] + ATP = O-phospho-L-seryl-[pyruvate dehydrogenase E1 alpha subunit] + ADP + H(+)</text>
        <dbReference type="Rhea" id="RHEA:23052"/>
        <dbReference type="Rhea" id="RHEA-COMP:13689"/>
        <dbReference type="Rhea" id="RHEA-COMP:13690"/>
        <dbReference type="ChEBI" id="CHEBI:15378"/>
        <dbReference type="ChEBI" id="CHEBI:29999"/>
        <dbReference type="ChEBI" id="CHEBI:30616"/>
        <dbReference type="ChEBI" id="CHEBI:83421"/>
        <dbReference type="ChEBI" id="CHEBI:456216"/>
        <dbReference type="EC" id="2.7.11.2"/>
    </reaction>
</comment>